<keyword evidence="5" id="KW-1185">Reference proteome</keyword>
<dbReference type="EC" id="2.3.1.189" evidence="4"/>
<gene>
    <name evidence="4" type="primary">mshD</name>
    <name evidence="4" type="ORF">ROTO_00110</name>
</gene>
<dbReference type="PATRIC" id="fig|74031.6.peg.11"/>
<dbReference type="GO" id="GO:0035447">
    <property type="term" value="F:mycothiol synthase activity"/>
    <property type="evidence" value="ECO:0007669"/>
    <property type="project" value="UniProtKB-EC"/>
</dbReference>
<evidence type="ECO:0000256" key="1">
    <source>
        <dbReference type="ARBA" id="ARBA00022679"/>
    </source>
</evidence>
<reference evidence="5" key="1">
    <citation type="submission" date="2015-07" db="EMBL/GenBank/DDBJ databases">
        <title>Draft Genome Sequence of Roseovarius tolerans EL-164, a producer of N-Acylated Alanine Methyl Esters (NAMEs).</title>
        <authorList>
            <person name="Voget S."/>
            <person name="Bruns H."/>
            <person name="Wagner-Doebler I."/>
            <person name="Schulz S."/>
            <person name="Daniel R."/>
        </authorList>
    </citation>
    <scope>NUCLEOTIDE SEQUENCE [LARGE SCALE GENOMIC DNA]</scope>
    <source>
        <strain evidence="5">EL-164</strain>
    </source>
</reference>
<accession>A0A0L6CZG8</accession>
<keyword evidence="1 4" id="KW-0808">Transferase</keyword>
<comment type="caution">
    <text evidence="4">The sequence shown here is derived from an EMBL/GenBank/DDBJ whole genome shotgun (WGS) entry which is preliminary data.</text>
</comment>
<dbReference type="STRING" id="74031.SAMN04488077_106172"/>
<dbReference type="AlphaFoldDB" id="A0A0L6CZG8"/>
<dbReference type="SUPFAM" id="SSF55729">
    <property type="entry name" value="Acyl-CoA N-acyltransferases (Nat)"/>
    <property type="match status" value="1"/>
</dbReference>
<dbReference type="CDD" id="cd04301">
    <property type="entry name" value="NAT_SF"/>
    <property type="match status" value="1"/>
</dbReference>
<dbReference type="OrthoDB" id="9805924at2"/>
<feature type="domain" description="N-acetyltransferase" evidence="3">
    <location>
        <begin position="3"/>
        <end position="158"/>
    </location>
</feature>
<dbReference type="Pfam" id="PF00583">
    <property type="entry name" value="Acetyltransf_1"/>
    <property type="match status" value="1"/>
</dbReference>
<dbReference type="EMBL" id="LGVV01000001">
    <property type="protein sequence ID" value="KNX43222.1"/>
    <property type="molecule type" value="Genomic_DNA"/>
</dbReference>
<dbReference type="RefSeq" id="WP_050660985.1">
    <property type="nucleotide sequence ID" value="NZ_CP118494.1"/>
</dbReference>
<evidence type="ECO:0000256" key="2">
    <source>
        <dbReference type="ARBA" id="ARBA00023315"/>
    </source>
</evidence>
<evidence type="ECO:0000313" key="4">
    <source>
        <dbReference type="EMBL" id="KNX43222.1"/>
    </source>
</evidence>
<proteinExistence type="predicted"/>
<protein>
    <submittedName>
        <fullName evidence="4">Mycothiol acetyltransferase</fullName>
        <ecNumber evidence="4">2.3.1.189</ecNumber>
    </submittedName>
</protein>
<evidence type="ECO:0000313" key="5">
    <source>
        <dbReference type="Proteomes" id="UP000037046"/>
    </source>
</evidence>
<dbReference type="GO" id="GO:0008080">
    <property type="term" value="F:N-acetyltransferase activity"/>
    <property type="evidence" value="ECO:0007669"/>
    <property type="project" value="UniProtKB-ARBA"/>
</dbReference>
<dbReference type="Proteomes" id="UP000037046">
    <property type="component" value="Unassembled WGS sequence"/>
</dbReference>
<dbReference type="PROSITE" id="PS51186">
    <property type="entry name" value="GNAT"/>
    <property type="match status" value="1"/>
</dbReference>
<dbReference type="InterPro" id="IPR051016">
    <property type="entry name" value="Diverse_Substrate_AcTransf"/>
</dbReference>
<dbReference type="InterPro" id="IPR016181">
    <property type="entry name" value="Acyl_CoA_acyltransferase"/>
</dbReference>
<dbReference type="Gene3D" id="3.40.630.30">
    <property type="match status" value="1"/>
</dbReference>
<evidence type="ECO:0000259" key="3">
    <source>
        <dbReference type="PROSITE" id="PS51186"/>
    </source>
</evidence>
<dbReference type="PANTHER" id="PTHR10545:SF29">
    <property type="entry name" value="GH14572P-RELATED"/>
    <property type="match status" value="1"/>
</dbReference>
<dbReference type="InterPro" id="IPR000182">
    <property type="entry name" value="GNAT_dom"/>
</dbReference>
<dbReference type="PANTHER" id="PTHR10545">
    <property type="entry name" value="DIAMINE N-ACETYLTRANSFERASE"/>
    <property type="match status" value="1"/>
</dbReference>
<sequence>MVTEFRAVTTEADLGLLDRALRSLSHDLGDQHMAGLDALRAGLMGDTPAAYGLLAVEGGVIGAALYSPVFSTAQGAPGVYVSDLWVDAATRGQGTGRHLLAEVAHRAGVQWGATWMTLAVYGHSTASRRFYERLGFAPQDRVTKMRLPLAGFERLKGEGR</sequence>
<keyword evidence="2 4" id="KW-0012">Acyltransferase</keyword>
<organism evidence="4 5">
    <name type="scientific">Roseovarius tolerans</name>
    <dbReference type="NCBI Taxonomy" id="74031"/>
    <lineage>
        <taxon>Bacteria</taxon>
        <taxon>Pseudomonadati</taxon>
        <taxon>Pseudomonadota</taxon>
        <taxon>Alphaproteobacteria</taxon>
        <taxon>Rhodobacterales</taxon>
        <taxon>Roseobacteraceae</taxon>
        <taxon>Roseovarius</taxon>
    </lineage>
</organism>
<name>A0A0L6CZG8_9RHOB</name>